<accession>A0A8H6MHL7</accession>
<gene>
    <name evidence="1" type="ORF">CMUS01_16829</name>
</gene>
<feature type="non-terminal residue" evidence="1">
    <location>
        <position position="1"/>
    </location>
</feature>
<proteinExistence type="predicted"/>
<protein>
    <submittedName>
        <fullName evidence="1">Uncharacterized protein</fullName>
    </submittedName>
</protein>
<keyword evidence="2" id="KW-1185">Reference proteome</keyword>
<dbReference type="AlphaFoldDB" id="A0A8H6MHL7"/>
<organism evidence="1 2">
    <name type="scientific">Colletotrichum musicola</name>
    <dbReference type="NCBI Taxonomy" id="2175873"/>
    <lineage>
        <taxon>Eukaryota</taxon>
        <taxon>Fungi</taxon>
        <taxon>Dikarya</taxon>
        <taxon>Ascomycota</taxon>
        <taxon>Pezizomycotina</taxon>
        <taxon>Sordariomycetes</taxon>
        <taxon>Hypocreomycetidae</taxon>
        <taxon>Glomerellales</taxon>
        <taxon>Glomerellaceae</taxon>
        <taxon>Colletotrichum</taxon>
        <taxon>Colletotrichum orchidearum species complex</taxon>
    </lineage>
</organism>
<dbReference type="OrthoDB" id="5086500at2759"/>
<name>A0A8H6MHL7_9PEZI</name>
<evidence type="ECO:0000313" key="1">
    <source>
        <dbReference type="EMBL" id="KAF6780529.1"/>
    </source>
</evidence>
<comment type="caution">
    <text evidence="1">The sequence shown here is derived from an EMBL/GenBank/DDBJ whole genome shotgun (WGS) entry which is preliminary data.</text>
</comment>
<dbReference type="Proteomes" id="UP000639643">
    <property type="component" value="Unassembled WGS sequence"/>
</dbReference>
<dbReference type="EMBL" id="WIGM01002463">
    <property type="protein sequence ID" value="KAF6780529.1"/>
    <property type="molecule type" value="Genomic_DNA"/>
</dbReference>
<reference evidence="1" key="1">
    <citation type="journal article" date="2020" name="Phytopathology">
        <title>Genome Sequence Resources of Colletotrichum truncatum, C. plurivorum, C. musicola, and C. sojae: Four Species Pathogenic to Soybean (Glycine max).</title>
        <authorList>
            <person name="Rogerio F."/>
            <person name="Boufleur T.R."/>
            <person name="Ciampi-Guillardi M."/>
            <person name="Sukno S.A."/>
            <person name="Thon M.R."/>
            <person name="Massola Junior N.S."/>
            <person name="Baroncelli R."/>
        </authorList>
    </citation>
    <scope>NUCLEOTIDE SEQUENCE</scope>
    <source>
        <strain evidence="1">LFN0074</strain>
    </source>
</reference>
<evidence type="ECO:0000313" key="2">
    <source>
        <dbReference type="Proteomes" id="UP000639643"/>
    </source>
</evidence>
<sequence length="157" mass="17667">ASQAQSVQKAIEYGLLPENENSGELALDICSTSWSTEYLDGDRTSDQGPKENTGWLSNLFPSSRVLHYRYNIEYTDDTPLPDVWTTGGIEREAQKLVDAVLKNREDNPPRENPRPIVFVGHDVGGIIIKKLRSTLNSNTSTEFHVAWNRVLHLKISD</sequence>